<proteinExistence type="predicted"/>
<protein>
    <submittedName>
        <fullName evidence="2">Uncharacterized protein</fullName>
    </submittedName>
</protein>
<gene>
    <name evidence="2" type="primary">WBGene00102455</name>
</gene>
<reference evidence="3" key="1">
    <citation type="journal article" date="2008" name="Nat. Genet.">
        <title>The Pristionchus pacificus genome provides a unique perspective on nematode lifestyle and parasitism.</title>
        <authorList>
            <person name="Dieterich C."/>
            <person name="Clifton S.W."/>
            <person name="Schuster L.N."/>
            <person name="Chinwalla A."/>
            <person name="Delehaunty K."/>
            <person name="Dinkelacker I."/>
            <person name="Fulton L."/>
            <person name="Fulton R."/>
            <person name="Godfrey J."/>
            <person name="Minx P."/>
            <person name="Mitreva M."/>
            <person name="Roeseler W."/>
            <person name="Tian H."/>
            <person name="Witte H."/>
            <person name="Yang S.P."/>
            <person name="Wilson R.K."/>
            <person name="Sommer R.J."/>
        </authorList>
    </citation>
    <scope>NUCLEOTIDE SEQUENCE [LARGE SCALE GENOMIC DNA]</scope>
    <source>
        <strain evidence="3">PS312</strain>
    </source>
</reference>
<organism evidence="2 3">
    <name type="scientific">Pristionchus pacificus</name>
    <name type="common">Parasitic nematode worm</name>
    <dbReference type="NCBI Taxonomy" id="54126"/>
    <lineage>
        <taxon>Eukaryota</taxon>
        <taxon>Metazoa</taxon>
        <taxon>Ecdysozoa</taxon>
        <taxon>Nematoda</taxon>
        <taxon>Chromadorea</taxon>
        <taxon>Rhabditida</taxon>
        <taxon>Rhabditina</taxon>
        <taxon>Diplogasteromorpha</taxon>
        <taxon>Diplogasteroidea</taxon>
        <taxon>Neodiplogasteridae</taxon>
        <taxon>Pristionchus</taxon>
    </lineage>
</organism>
<accession>A0A8R1YI01</accession>
<evidence type="ECO:0000256" key="1">
    <source>
        <dbReference type="SAM" id="MobiDB-lite"/>
    </source>
</evidence>
<accession>A0A2A6BM28</accession>
<keyword evidence="3" id="KW-1185">Reference proteome</keyword>
<evidence type="ECO:0000313" key="3">
    <source>
        <dbReference type="Proteomes" id="UP000005239"/>
    </source>
</evidence>
<feature type="region of interest" description="Disordered" evidence="1">
    <location>
        <begin position="158"/>
        <end position="213"/>
    </location>
</feature>
<feature type="compositionally biased region" description="Basic and acidic residues" evidence="1">
    <location>
        <begin position="174"/>
        <end position="189"/>
    </location>
</feature>
<dbReference type="EnsemblMetazoa" id="PPA12901.1">
    <property type="protein sequence ID" value="PPA12901.1"/>
    <property type="gene ID" value="WBGene00102455"/>
</dbReference>
<reference evidence="2" key="2">
    <citation type="submission" date="2022-06" db="UniProtKB">
        <authorList>
            <consortium name="EnsemblMetazoa"/>
        </authorList>
    </citation>
    <scope>IDENTIFICATION</scope>
    <source>
        <strain evidence="2">PS312</strain>
    </source>
</reference>
<sequence>QYDFGCSDIHSRRGTHLLSFDASDSAIADEGFKYLVWRRTPDRSTVALLRQEFARRRKRASRNILRKEEDKNVKCPELPLTPGRSPVAYLQQERARRLGQVRGIGMREDDENVKNQLEFGSWMTQAGRGSIAAGDDFVDRTTLSEDCRSAEAIQRECFPERRKRPNARPIENLNKSKEKENQSAKEKGKEKKARPGQLDNSRRESRARFFYYN</sequence>
<name>A0A2A6BM28_PRIPA</name>
<evidence type="ECO:0000313" key="2">
    <source>
        <dbReference type="EnsemblMetazoa" id="PPA12901.1"/>
    </source>
</evidence>
<dbReference type="Proteomes" id="UP000005239">
    <property type="component" value="Unassembled WGS sequence"/>
</dbReference>
<dbReference type="AlphaFoldDB" id="A0A2A6BM28"/>